<keyword evidence="4" id="KW-1185">Reference proteome</keyword>
<proteinExistence type="predicted"/>
<dbReference type="Proteomes" id="UP000030689">
    <property type="component" value="Unassembled WGS sequence"/>
</dbReference>
<name>V4KM67_EUTSA</name>
<accession>V4KM67</accession>
<dbReference type="OMA" id="NDANEDH"/>
<sequence>DISLGIDNGILNLPLDLCAEAAEETRFSLIGKPVNPQKQNLWAMMSVLPCLWGVGDKVVGRIHQDQKWMCVLHKWTLQLIDADLKLIPFWVQIRGIPIQFLTHCMVRHIGNVMGHFLETDFQGDGALNVEYVRVRLLLNIDSPLRFQRLFQFGKDTSILKFRYEKLKGFCSVCGLMVHEAAECPAKNAGLVDEPNDDDNDPHENHPPGFTPPRDNIDQPPTQEKNKTDEVPQEPSGNASKKRKTEAATQSSLLCCERRQAFFFEDYEEHASKRKRT</sequence>
<organism evidence="3 4">
    <name type="scientific">Eutrema salsugineum</name>
    <name type="common">Saltwater cress</name>
    <name type="synonym">Sisymbrium salsugineum</name>
    <dbReference type="NCBI Taxonomy" id="72664"/>
    <lineage>
        <taxon>Eukaryota</taxon>
        <taxon>Viridiplantae</taxon>
        <taxon>Streptophyta</taxon>
        <taxon>Embryophyta</taxon>
        <taxon>Tracheophyta</taxon>
        <taxon>Spermatophyta</taxon>
        <taxon>Magnoliopsida</taxon>
        <taxon>eudicotyledons</taxon>
        <taxon>Gunneridae</taxon>
        <taxon>Pentapetalae</taxon>
        <taxon>rosids</taxon>
        <taxon>malvids</taxon>
        <taxon>Brassicales</taxon>
        <taxon>Brassicaceae</taxon>
        <taxon>Eutremeae</taxon>
        <taxon>Eutrema</taxon>
    </lineage>
</organism>
<evidence type="ECO:0000313" key="3">
    <source>
        <dbReference type="EMBL" id="ESQ30987.1"/>
    </source>
</evidence>
<dbReference type="KEGG" id="eus:EUTSA_v10012330mg"/>
<evidence type="ECO:0000256" key="1">
    <source>
        <dbReference type="SAM" id="MobiDB-lite"/>
    </source>
</evidence>
<dbReference type="eggNOG" id="KOG1075">
    <property type="taxonomic scope" value="Eukaryota"/>
</dbReference>
<evidence type="ECO:0000313" key="4">
    <source>
        <dbReference type="Proteomes" id="UP000030689"/>
    </source>
</evidence>
<evidence type="ECO:0000259" key="2">
    <source>
        <dbReference type="Pfam" id="PF14392"/>
    </source>
</evidence>
<dbReference type="EMBL" id="KI517809">
    <property type="protein sequence ID" value="ESQ30987.1"/>
    <property type="molecule type" value="Genomic_DNA"/>
</dbReference>
<dbReference type="InterPro" id="IPR025836">
    <property type="entry name" value="Zn_knuckle_CX2CX4HX4C"/>
</dbReference>
<dbReference type="PANTHER" id="PTHR31286">
    <property type="entry name" value="GLYCINE-RICH CELL WALL STRUCTURAL PROTEIN 1.8-LIKE"/>
    <property type="match status" value="1"/>
</dbReference>
<feature type="region of interest" description="Disordered" evidence="1">
    <location>
        <begin position="188"/>
        <end position="249"/>
    </location>
</feature>
<feature type="non-terminal residue" evidence="3">
    <location>
        <position position="1"/>
    </location>
</feature>
<dbReference type="STRING" id="72664.V4KM67"/>
<gene>
    <name evidence="3" type="ORF">EUTSA_v10012330mg</name>
</gene>
<dbReference type="PANTHER" id="PTHR31286:SF162">
    <property type="entry name" value="DUF4283 DOMAIN-CONTAINING PROTEIN-RELATED"/>
    <property type="match status" value="1"/>
</dbReference>
<dbReference type="Gramene" id="ESQ30987">
    <property type="protein sequence ID" value="ESQ30987"/>
    <property type="gene ID" value="EUTSA_v10012330mg"/>
</dbReference>
<feature type="domain" description="Zinc knuckle CX2CX4HX4C" evidence="2">
    <location>
        <begin position="140"/>
        <end position="184"/>
    </location>
</feature>
<dbReference type="AlphaFoldDB" id="V4KM67"/>
<dbReference type="Pfam" id="PF14392">
    <property type="entry name" value="zf-CCHC_4"/>
    <property type="match status" value="1"/>
</dbReference>
<protein>
    <recommendedName>
        <fullName evidence="2">Zinc knuckle CX2CX4HX4C domain-containing protein</fullName>
    </recommendedName>
</protein>
<reference evidence="3 4" key="1">
    <citation type="journal article" date="2013" name="Front. Plant Sci.">
        <title>The Reference Genome of the Halophytic Plant Eutrema salsugineum.</title>
        <authorList>
            <person name="Yang R."/>
            <person name="Jarvis D.E."/>
            <person name="Chen H."/>
            <person name="Beilstein M.A."/>
            <person name="Grimwood J."/>
            <person name="Jenkins J."/>
            <person name="Shu S."/>
            <person name="Prochnik S."/>
            <person name="Xin M."/>
            <person name="Ma C."/>
            <person name="Schmutz J."/>
            <person name="Wing R.A."/>
            <person name="Mitchell-Olds T."/>
            <person name="Schumaker K.S."/>
            <person name="Wang X."/>
        </authorList>
    </citation>
    <scope>NUCLEOTIDE SEQUENCE [LARGE SCALE GENOMIC DNA]</scope>
</reference>
<dbReference type="InterPro" id="IPR040256">
    <property type="entry name" value="At4g02000-like"/>
</dbReference>